<feature type="compositionally biased region" description="Gly residues" evidence="1">
    <location>
        <begin position="204"/>
        <end position="227"/>
    </location>
</feature>
<keyword evidence="3" id="KW-1185">Reference proteome</keyword>
<dbReference type="PANTHER" id="PTHR33415:SF12">
    <property type="entry name" value="PROTEIN EMBRYO DEFECTIVE 514"/>
    <property type="match status" value="1"/>
</dbReference>
<organism evidence="2 3">
    <name type="scientific">Micractinium conductrix</name>
    <dbReference type="NCBI Taxonomy" id="554055"/>
    <lineage>
        <taxon>Eukaryota</taxon>
        <taxon>Viridiplantae</taxon>
        <taxon>Chlorophyta</taxon>
        <taxon>core chlorophytes</taxon>
        <taxon>Trebouxiophyceae</taxon>
        <taxon>Chlorellales</taxon>
        <taxon>Chlorellaceae</taxon>
        <taxon>Chlorella clade</taxon>
        <taxon>Micractinium</taxon>
    </lineage>
</organism>
<sequence length="237" mass="24394">MSSAEPKQEEVTVKIEDVAVKEELAGSKRKAESEADDDAGDAPAPKAVKAEEGGEAAEDAAAEAGEEAAAAEGGAGGGDGGAQPPAEPEPVTVGYKTFASGKDAKAYYHGLISKLTKYQNLNDYEFHMVLELIKKGHPEAERKVGGGVRAIQVREVEISGSVTACFFLLHDDGSEEDVSYRKCLGRLFPDLAMEMANSNAASGRGRGGRGGGRGSSGRGGGRGGRGGGRGRGRGGRK</sequence>
<feature type="compositionally biased region" description="Basic residues" evidence="1">
    <location>
        <begin position="228"/>
        <end position="237"/>
    </location>
</feature>
<dbReference type="EMBL" id="LHPF02000020">
    <property type="protein sequence ID" value="PSC70438.1"/>
    <property type="molecule type" value="Genomic_DNA"/>
</dbReference>
<dbReference type="STRING" id="554055.A0A2P6V8M4"/>
<evidence type="ECO:0000256" key="1">
    <source>
        <dbReference type="SAM" id="MobiDB-lite"/>
    </source>
</evidence>
<dbReference type="Gene3D" id="3.10.450.40">
    <property type="match status" value="1"/>
</dbReference>
<feature type="region of interest" description="Disordered" evidence="1">
    <location>
        <begin position="199"/>
        <end position="237"/>
    </location>
</feature>
<feature type="compositionally biased region" description="Acidic residues" evidence="1">
    <location>
        <begin position="53"/>
        <end position="66"/>
    </location>
</feature>
<dbReference type="Pfam" id="PF11523">
    <property type="entry name" value="DUF3223"/>
    <property type="match status" value="1"/>
</dbReference>
<feature type="region of interest" description="Disordered" evidence="1">
    <location>
        <begin position="1"/>
        <end position="91"/>
    </location>
</feature>
<gene>
    <name evidence="2" type="ORF">C2E20_6236</name>
</gene>
<dbReference type="OrthoDB" id="409625at2759"/>
<protein>
    <submittedName>
        <fullName evidence="2">Guanine nucleotide-binding subunit beta 1</fullName>
    </submittedName>
</protein>
<evidence type="ECO:0000313" key="2">
    <source>
        <dbReference type="EMBL" id="PSC70438.1"/>
    </source>
</evidence>
<dbReference type="InterPro" id="IPR044673">
    <property type="entry name" value="DCL-like"/>
</dbReference>
<proteinExistence type="predicted"/>
<comment type="caution">
    <text evidence="2">The sequence shown here is derived from an EMBL/GenBank/DDBJ whole genome shotgun (WGS) entry which is preliminary data.</text>
</comment>
<dbReference type="Proteomes" id="UP000239649">
    <property type="component" value="Unassembled WGS sequence"/>
</dbReference>
<name>A0A2P6V8M4_9CHLO</name>
<dbReference type="AlphaFoldDB" id="A0A2P6V8M4"/>
<feature type="compositionally biased region" description="Basic and acidic residues" evidence="1">
    <location>
        <begin position="1"/>
        <end position="33"/>
    </location>
</feature>
<accession>A0A2P6V8M4</accession>
<reference evidence="2 3" key="1">
    <citation type="journal article" date="2018" name="Plant J.">
        <title>Genome sequences of Chlorella sorokiniana UTEX 1602 and Micractinium conductrix SAG 241.80: implications to maltose excretion by a green alga.</title>
        <authorList>
            <person name="Arriola M.B."/>
            <person name="Velmurugan N."/>
            <person name="Zhang Y."/>
            <person name="Plunkett M.H."/>
            <person name="Hondzo H."/>
            <person name="Barney B.M."/>
        </authorList>
    </citation>
    <scope>NUCLEOTIDE SEQUENCE [LARGE SCALE GENOMIC DNA]</scope>
    <source>
        <strain evidence="2 3">SAG 241.80</strain>
    </source>
</reference>
<dbReference type="PANTHER" id="PTHR33415">
    <property type="entry name" value="PROTEIN EMBRYO DEFECTIVE 514"/>
    <property type="match status" value="1"/>
</dbReference>
<evidence type="ECO:0000313" key="3">
    <source>
        <dbReference type="Proteomes" id="UP000239649"/>
    </source>
</evidence>